<dbReference type="Gene3D" id="3.40.1810.10">
    <property type="entry name" value="Transcription factor, MADS-box"/>
    <property type="match status" value="1"/>
</dbReference>
<dbReference type="InterPro" id="IPR036879">
    <property type="entry name" value="TF_MADSbox_sf"/>
</dbReference>
<dbReference type="Proteomes" id="UP001163823">
    <property type="component" value="Chromosome 1"/>
</dbReference>
<dbReference type="PROSITE" id="PS50066">
    <property type="entry name" value="MADS_BOX_2"/>
    <property type="match status" value="1"/>
</dbReference>
<dbReference type="SUPFAM" id="SSF55455">
    <property type="entry name" value="SRF-like"/>
    <property type="match status" value="1"/>
</dbReference>
<protein>
    <submittedName>
        <fullName evidence="7">MADS-box transcription factor</fullName>
    </submittedName>
</protein>
<dbReference type="AlphaFoldDB" id="A0AAD7VMJ7"/>
<dbReference type="InterPro" id="IPR002100">
    <property type="entry name" value="TF_MADSbox"/>
</dbReference>
<evidence type="ECO:0000256" key="1">
    <source>
        <dbReference type="ARBA" id="ARBA00004123"/>
    </source>
</evidence>
<accession>A0AAD7VMJ7</accession>
<dbReference type="PANTHER" id="PTHR11945:SF176">
    <property type="entry name" value="MADS-BOX TRANSCRIPTION FACTOR FAMILY PROTEIN"/>
    <property type="match status" value="1"/>
</dbReference>
<feature type="domain" description="MADS-box" evidence="6">
    <location>
        <begin position="1"/>
        <end position="61"/>
    </location>
</feature>
<dbReference type="Pfam" id="PF00319">
    <property type="entry name" value="SRF-TF"/>
    <property type="match status" value="1"/>
</dbReference>
<comment type="caution">
    <text evidence="7">The sequence shown here is derived from an EMBL/GenBank/DDBJ whole genome shotgun (WGS) entry which is preliminary data.</text>
</comment>
<organism evidence="7 8">
    <name type="scientific">Quillaja saponaria</name>
    <name type="common">Soap bark tree</name>
    <dbReference type="NCBI Taxonomy" id="32244"/>
    <lineage>
        <taxon>Eukaryota</taxon>
        <taxon>Viridiplantae</taxon>
        <taxon>Streptophyta</taxon>
        <taxon>Embryophyta</taxon>
        <taxon>Tracheophyta</taxon>
        <taxon>Spermatophyta</taxon>
        <taxon>Magnoliopsida</taxon>
        <taxon>eudicotyledons</taxon>
        <taxon>Gunneridae</taxon>
        <taxon>Pentapetalae</taxon>
        <taxon>rosids</taxon>
        <taxon>fabids</taxon>
        <taxon>Fabales</taxon>
        <taxon>Quillajaceae</taxon>
        <taxon>Quillaja</taxon>
    </lineage>
</organism>
<dbReference type="CDD" id="cd00120">
    <property type="entry name" value="MADS"/>
    <property type="match status" value="1"/>
</dbReference>
<evidence type="ECO:0000256" key="5">
    <source>
        <dbReference type="ARBA" id="ARBA00023242"/>
    </source>
</evidence>
<dbReference type="PRINTS" id="PR00404">
    <property type="entry name" value="MADSDOMAIN"/>
</dbReference>
<keyword evidence="4" id="KW-0804">Transcription</keyword>
<dbReference type="EMBL" id="JARAOO010000001">
    <property type="protein sequence ID" value="KAJ7980934.1"/>
    <property type="molecule type" value="Genomic_DNA"/>
</dbReference>
<dbReference type="PANTHER" id="PTHR11945">
    <property type="entry name" value="MADS BOX PROTEIN"/>
    <property type="match status" value="1"/>
</dbReference>
<dbReference type="GO" id="GO:0000981">
    <property type="term" value="F:DNA-binding transcription factor activity, RNA polymerase II-specific"/>
    <property type="evidence" value="ECO:0007669"/>
    <property type="project" value="TreeGrafter"/>
</dbReference>
<evidence type="ECO:0000259" key="6">
    <source>
        <dbReference type="PROSITE" id="PS50066"/>
    </source>
</evidence>
<evidence type="ECO:0000313" key="7">
    <source>
        <dbReference type="EMBL" id="KAJ7980934.1"/>
    </source>
</evidence>
<evidence type="ECO:0000256" key="2">
    <source>
        <dbReference type="ARBA" id="ARBA00023015"/>
    </source>
</evidence>
<name>A0AAD7VMJ7_QUISA</name>
<evidence type="ECO:0000256" key="3">
    <source>
        <dbReference type="ARBA" id="ARBA00023125"/>
    </source>
</evidence>
<evidence type="ECO:0000256" key="4">
    <source>
        <dbReference type="ARBA" id="ARBA00023163"/>
    </source>
</evidence>
<proteinExistence type="predicted"/>
<keyword evidence="5" id="KW-0539">Nucleus</keyword>
<keyword evidence="3" id="KW-0238">DNA-binding</keyword>
<dbReference type="GO" id="GO:0005634">
    <property type="term" value="C:nucleus"/>
    <property type="evidence" value="ECO:0007669"/>
    <property type="project" value="UniProtKB-SubCell"/>
</dbReference>
<dbReference type="SMART" id="SM00432">
    <property type="entry name" value="MADS"/>
    <property type="match status" value="1"/>
</dbReference>
<keyword evidence="8" id="KW-1185">Reference proteome</keyword>
<dbReference type="GO" id="GO:0000978">
    <property type="term" value="F:RNA polymerase II cis-regulatory region sequence-specific DNA binding"/>
    <property type="evidence" value="ECO:0007669"/>
    <property type="project" value="TreeGrafter"/>
</dbReference>
<reference evidence="7 8" key="1">
    <citation type="journal article" date="2023" name="Science">
        <title>Elucidation of the pathway for biosynthesis of saponin adjuvants from the soapbark tree.</title>
        <authorList>
            <person name="Reed J."/>
            <person name="Orme A."/>
            <person name="El-Demerdash A."/>
            <person name="Owen C."/>
            <person name="Martin L.B.B."/>
            <person name="Misra R.C."/>
            <person name="Kikuchi S."/>
            <person name="Rejzek M."/>
            <person name="Martin A.C."/>
            <person name="Harkess A."/>
            <person name="Leebens-Mack J."/>
            <person name="Louveau T."/>
            <person name="Stephenson M.J."/>
            <person name="Osbourn A."/>
        </authorList>
    </citation>
    <scope>NUCLEOTIDE SEQUENCE [LARGE SCALE GENOMIC DNA]</scope>
    <source>
        <strain evidence="7">S10</strain>
    </source>
</reference>
<dbReference type="KEGG" id="qsa:O6P43_000272"/>
<dbReference type="GO" id="GO:0046983">
    <property type="term" value="F:protein dimerization activity"/>
    <property type="evidence" value="ECO:0007669"/>
    <property type="project" value="InterPro"/>
</dbReference>
<sequence length="287" mass="32933">MGRGKLNMELIQNEKKRKVTYLKRSNGLMKKMYELTTLCDVKAFMILYGIRSDGQPNTEPETWPQDPNDFKAVFDLYKSKMQSGAPTKDYKVSNFFENRKTKIEADTHKLQEESLSLLYPTWDNSLDILGEAQLRNFITILDTKIEACNARLAELRKKEVASSSSASLTYKSDLMSNNSDLGFSYDLSLTPKVEVPIHYNFQFDPKGKQPQMLFKPFDLSIVQNRPVRMLENEIGWSHAAAAAAAASSFQYPPLMMESYTQYPELQLSYDFMSMASENKKNLERSKN</sequence>
<keyword evidence="2" id="KW-0805">Transcription regulation</keyword>
<evidence type="ECO:0000313" key="8">
    <source>
        <dbReference type="Proteomes" id="UP001163823"/>
    </source>
</evidence>
<gene>
    <name evidence="7" type="ORF">O6P43_000272</name>
</gene>
<comment type="subcellular location">
    <subcellularLocation>
        <location evidence="1">Nucleus</location>
    </subcellularLocation>
</comment>